<accession>A0A8J4TE08</accession>
<evidence type="ECO:0000313" key="4">
    <source>
        <dbReference type="Proteomes" id="UP000748531"/>
    </source>
</evidence>
<reference evidence="3" key="1">
    <citation type="submission" date="2019-05" db="EMBL/GenBank/DDBJ databases">
        <title>Annotation for the trematode Paragonimus heterotremus.</title>
        <authorList>
            <person name="Choi Y.-J."/>
        </authorList>
    </citation>
    <scope>NUCLEOTIDE SEQUENCE</scope>
    <source>
        <strain evidence="3">LC</strain>
    </source>
</reference>
<gene>
    <name evidence="3" type="ORF">PHET_01277</name>
</gene>
<feature type="region of interest" description="Disordered" evidence="2">
    <location>
        <begin position="325"/>
        <end position="345"/>
    </location>
</feature>
<protein>
    <submittedName>
        <fullName evidence="3">Uncharacterized protein</fullName>
    </submittedName>
</protein>
<comment type="caution">
    <text evidence="3">The sequence shown here is derived from an EMBL/GenBank/DDBJ whole genome shotgun (WGS) entry which is preliminary data.</text>
</comment>
<name>A0A8J4TE08_9TREM</name>
<keyword evidence="1" id="KW-0175">Coiled coil</keyword>
<organism evidence="3 4">
    <name type="scientific">Paragonimus heterotremus</name>
    <dbReference type="NCBI Taxonomy" id="100268"/>
    <lineage>
        <taxon>Eukaryota</taxon>
        <taxon>Metazoa</taxon>
        <taxon>Spiralia</taxon>
        <taxon>Lophotrochozoa</taxon>
        <taxon>Platyhelminthes</taxon>
        <taxon>Trematoda</taxon>
        <taxon>Digenea</taxon>
        <taxon>Plagiorchiida</taxon>
        <taxon>Troglotremata</taxon>
        <taxon>Troglotrematidae</taxon>
        <taxon>Paragonimus</taxon>
    </lineage>
</organism>
<keyword evidence="4" id="KW-1185">Reference proteome</keyword>
<dbReference type="EMBL" id="LUCH01000495">
    <property type="protein sequence ID" value="KAF5404998.1"/>
    <property type="molecule type" value="Genomic_DNA"/>
</dbReference>
<feature type="coiled-coil region" evidence="1">
    <location>
        <begin position="36"/>
        <end position="103"/>
    </location>
</feature>
<dbReference type="PANTHER" id="PTHR14845">
    <property type="entry name" value="COILED-COIL DOMAIN-CONTAINING 166"/>
    <property type="match status" value="1"/>
</dbReference>
<dbReference type="PANTHER" id="PTHR14845:SF0">
    <property type="entry name" value="DUF4515 DOMAIN-CONTAINING PROTEIN"/>
    <property type="match status" value="1"/>
</dbReference>
<evidence type="ECO:0000256" key="1">
    <source>
        <dbReference type="SAM" id="Coils"/>
    </source>
</evidence>
<evidence type="ECO:0000313" key="3">
    <source>
        <dbReference type="EMBL" id="KAF5404998.1"/>
    </source>
</evidence>
<sequence>MEQSMCIIEDNMMKKKNELLILQKNLVDFEGYQQDKENLEVAVRTQAAQIEQLKLDLQHELESSIKQKEEAEKHISNCSTDSIKSAEQLYRALMLERKRANRVYTLAQHILEQRSEVESFFLAALDQVRDEIAITQKKYSMDAKAAYETRMRLAYYGADEYPQVRTFHQDEATICENMKTAVEAPVGANCKFVDLTWEQKERVLSNLFAQINAGRRKNNVGCLDSEKQSETNFSKVSGDHIVMATKLSIEDVSDSTHSRSLSRSLEMRSTLKPPMLPMDKCVDKSCRRNTSSVIESVRDKSEKKRSPLSLPDIYLRCASVHTKQPEGTADLEGAPSNLHLDGSPVVPANSFEEITSGL</sequence>
<proteinExistence type="predicted"/>
<evidence type="ECO:0000256" key="2">
    <source>
        <dbReference type="SAM" id="MobiDB-lite"/>
    </source>
</evidence>
<dbReference type="OrthoDB" id="6275855at2759"/>
<dbReference type="AlphaFoldDB" id="A0A8J4TE08"/>
<dbReference type="Proteomes" id="UP000748531">
    <property type="component" value="Unassembled WGS sequence"/>
</dbReference>